<dbReference type="AlphaFoldDB" id="A0A5A7N191"/>
<name>A0A5A7N191_9PROT</name>
<dbReference type="RefSeq" id="WP_150002677.1">
    <property type="nucleotide sequence ID" value="NZ_BKCM01000013.1"/>
</dbReference>
<evidence type="ECO:0000256" key="8">
    <source>
        <dbReference type="ARBA" id="ARBA00033408"/>
    </source>
</evidence>
<keyword evidence="7 9" id="KW-0234">DNA repair</keyword>
<evidence type="ECO:0000256" key="6">
    <source>
        <dbReference type="ARBA" id="ARBA00022840"/>
    </source>
</evidence>
<dbReference type="Gene3D" id="3.40.50.300">
    <property type="entry name" value="P-loop containing nucleotide triphosphate hydrolases"/>
    <property type="match status" value="2"/>
</dbReference>
<accession>A0A5A7N191</accession>
<dbReference type="PIRSF" id="PIRSF003128">
    <property type="entry name" value="RecN"/>
    <property type="match status" value="1"/>
</dbReference>
<dbReference type="InterPro" id="IPR004604">
    <property type="entry name" value="DNA_recomb/repair_RecN"/>
</dbReference>
<keyword evidence="12" id="KW-1185">Reference proteome</keyword>
<dbReference type="InterPro" id="IPR003395">
    <property type="entry name" value="RecF/RecN/SMC_N"/>
</dbReference>
<dbReference type="GO" id="GO:0006310">
    <property type="term" value="P:DNA recombination"/>
    <property type="evidence" value="ECO:0007669"/>
    <property type="project" value="InterPro"/>
</dbReference>
<evidence type="ECO:0000259" key="10">
    <source>
        <dbReference type="SMART" id="SM00382"/>
    </source>
</evidence>
<feature type="domain" description="AAA+ ATPase" evidence="10">
    <location>
        <begin position="21"/>
        <end position="514"/>
    </location>
</feature>
<dbReference type="GO" id="GO:0006281">
    <property type="term" value="P:DNA repair"/>
    <property type="evidence" value="ECO:0007669"/>
    <property type="project" value="UniProtKB-KW"/>
</dbReference>
<dbReference type="NCBIfam" id="TIGR00634">
    <property type="entry name" value="recN"/>
    <property type="match status" value="1"/>
</dbReference>
<evidence type="ECO:0000256" key="3">
    <source>
        <dbReference type="ARBA" id="ARBA00021315"/>
    </source>
</evidence>
<dbReference type="InterPro" id="IPR027417">
    <property type="entry name" value="P-loop_NTPase"/>
</dbReference>
<sequence>MLLGLTICDIVLIEQLSLSFSQGLTVLTGETGAGKSILLDSLGLAIGARADSGLVRHGASRGSVTASFDLPATHKARVFLRDQEIGKETDCADEPVILRRVIHADGGSRAYVNDQMISVSMMRKLGDLLVEVHGQHDDRGLLDVSGHRALLDAYGGHEDLREAVASAYDAMKAAKTSLHQAEEALAQAQAGEDYLRHALEELDKLAPEVGEEADLAERRALMMQGERLAGTLGDIQTELEADTGVEAQLRGVLRRLERLEPEAQSLLQPVISALDRAAIEAADGMMALSAVQSELDFDPDQAEQVEERLFALRAAGRKYKCAPDDLPALRMKFAQDVASLDHSSEGIGEKRAALERARTILAEKIADLHKARKDAAQKLDAAVNSELPPLKLEKARFRTRLEPLAQEHWTRDGGDHVAFEISTNPGAPFGGLIKVASGGELARVILALKVSLASRNSAATLVFDEVDRGIGGATADAVGERLARLAQQAQVLVVTHSPQVAARGDCHLQISKADRDDVQGLVTRTDVARLDQEARQEEIARMLSGAEITDAARAAASSLMKQSA</sequence>
<evidence type="ECO:0000313" key="12">
    <source>
        <dbReference type="Proteomes" id="UP000325187"/>
    </source>
</evidence>
<reference evidence="11 12" key="1">
    <citation type="submission" date="2019-09" db="EMBL/GenBank/DDBJ databases">
        <title>NBRP : Genome information of microbial organism related human and environment.</title>
        <authorList>
            <person name="Hattori M."/>
            <person name="Oshima K."/>
            <person name="Inaba H."/>
            <person name="Suda W."/>
            <person name="Sakamoto M."/>
            <person name="Iino T."/>
            <person name="Kitahara M."/>
            <person name="Oshida Y."/>
            <person name="Iida T."/>
            <person name="Kudo T."/>
            <person name="Itoh T."/>
            <person name="Ohkuma M."/>
        </authorList>
    </citation>
    <scope>NUCLEOTIDE SEQUENCE [LARGE SCALE GENOMIC DNA]</scope>
    <source>
        <strain evidence="11 12">Mie-1</strain>
    </source>
</reference>
<dbReference type="EMBL" id="BKCM01000013">
    <property type="protein sequence ID" value="GER01787.1"/>
    <property type="molecule type" value="Genomic_DNA"/>
</dbReference>
<dbReference type="CDD" id="cd03241">
    <property type="entry name" value="ABC_RecN"/>
    <property type="match status" value="2"/>
</dbReference>
<dbReference type="PANTHER" id="PTHR11059:SF0">
    <property type="entry name" value="DNA REPAIR PROTEIN RECN"/>
    <property type="match status" value="1"/>
</dbReference>
<evidence type="ECO:0000256" key="4">
    <source>
        <dbReference type="ARBA" id="ARBA00022741"/>
    </source>
</evidence>
<evidence type="ECO:0000256" key="1">
    <source>
        <dbReference type="ARBA" id="ARBA00003618"/>
    </source>
</evidence>
<evidence type="ECO:0000313" key="11">
    <source>
        <dbReference type="EMBL" id="GER01787.1"/>
    </source>
</evidence>
<organism evidence="11 12">
    <name type="scientific">Iodidimonas gelatinilytica</name>
    <dbReference type="NCBI Taxonomy" id="1236966"/>
    <lineage>
        <taxon>Bacteria</taxon>
        <taxon>Pseudomonadati</taxon>
        <taxon>Pseudomonadota</taxon>
        <taxon>Alphaproteobacteria</taxon>
        <taxon>Iodidimonadales</taxon>
        <taxon>Iodidimonadaceae</taxon>
        <taxon>Iodidimonas</taxon>
    </lineage>
</organism>
<dbReference type="SUPFAM" id="SSF52540">
    <property type="entry name" value="P-loop containing nucleoside triphosphate hydrolases"/>
    <property type="match status" value="2"/>
</dbReference>
<gene>
    <name evidence="11" type="ORF">JCM17845_24100</name>
</gene>
<dbReference type="GO" id="GO:0005524">
    <property type="term" value="F:ATP binding"/>
    <property type="evidence" value="ECO:0007669"/>
    <property type="project" value="UniProtKB-KW"/>
</dbReference>
<dbReference type="GO" id="GO:0009432">
    <property type="term" value="P:SOS response"/>
    <property type="evidence" value="ECO:0007669"/>
    <property type="project" value="TreeGrafter"/>
</dbReference>
<dbReference type="PANTHER" id="PTHR11059">
    <property type="entry name" value="DNA REPAIR PROTEIN RECN"/>
    <property type="match status" value="1"/>
</dbReference>
<comment type="caution">
    <text evidence="11">The sequence shown here is derived from an EMBL/GenBank/DDBJ whole genome shotgun (WGS) entry which is preliminary data.</text>
</comment>
<protein>
    <recommendedName>
        <fullName evidence="3 9">DNA repair protein RecN</fullName>
    </recommendedName>
    <alternativeName>
        <fullName evidence="8 9">Recombination protein N</fullName>
    </alternativeName>
</protein>
<dbReference type="GO" id="GO:0043590">
    <property type="term" value="C:bacterial nucleoid"/>
    <property type="evidence" value="ECO:0007669"/>
    <property type="project" value="TreeGrafter"/>
</dbReference>
<keyword evidence="6" id="KW-0067">ATP-binding</keyword>
<evidence type="ECO:0000256" key="7">
    <source>
        <dbReference type="ARBA" id="ARBA00023204"/>
    </source>
</evidence>
<comment type="similarity">
    <text evidence="2 9">Belongs to the RecN family.</text>
</comment>
<comment type="function">
    <text evidence="1 9">May be involved in recombinational repair of damaged DNA.</text>
</comment>
<evidence type="ECO:0000256" key="5">
    <source>
        <dbReference type="ARBA" id="ARBA00022763"/>
    </source>
</evidence>
<keyword evidence="4" id="KW-0547">Nucleotide-binding</keyword>
<dbReference type="InterPro" id="IPR003593">
    <property type="entry name" value="AAA+_ATPase"/>
</dbReference>
<keyword evidence="5 9" id="KW-0227">DNA damage</keyword>
<proteinExistence type="inferred from homology"/>
<dbReference type="SMART" id="SM00382">
    <property type="entry name" value="AAA"/>
    <property type="match status" value="1"/>
</dbReference>
<dbReference type="Proteomes" id="UP000325187">
    <property type="component" value="Unassembled WGS sequence"/>
</dbReference>
<dbReference type="Pfam" id="PF02463">
    <property type="entry name" value="SMC_N"/>
    <property type="match status" value="1"/>
</dbReference>
<dbReference type="FunFam" id="3.40.50.300:FF:000319">
    <property type="entry name" value="DNA repair protein RecN"/>
    <property type="match status" value="1"/>
</dbReference>
<evidence type="ECO:0000256" key="9">
    <source>
        <dbReference type="PIRNR" id="PIRNR003128"/>
    </source>
</evidence>
<evidence type="ECO:0000256" key="2">
    <source>
        <dbReference type="ARBA" id="ARBA00009441"/>
    </source>
</evidence>